<evidence type="ECO:0000259" key="1">
    <source>
        <dbReference type="PROSITE" id="PS50879"/>
    </source>
</evidence>
<dbReference type="InterPro" id="IPR012337">
    <property type="entry name" value="RNaseH-like_sf"/>
</dbReference>
<name>A0A4Y2MDD7_ARAVE</name>
<keyword evidence="3" id="KW-1185">Reference proteome</keyword>
<dbReference type="SUPFAM" id="SSF53098">
    <property type="entry name" value="Ribonuclease H-like"/>
    <property type="match status" value="1"/>
</dbReference>
<organism evidence="2 3">
    <name type="scientific">Araneus ventricosus</name>
    <name type="common">Orbweaver spider</name>
    <name type="synonym">Epeira ventricosa</name>
    <dbReference type="NCBI Taxonomy" id="182803"/>
    <lineage>
        <taxon>Eukaryota</taxon>
        <taxon>Metazoa</taxon>
        <taxon>Ecdysozoa</taxon>
        <taxon>Arthropoda</taxon>
        <taxon>Chelicerata</taxon>
        <taxon>Arachnida</taxon>
        <taxon>Araneae</taxon>
        <taxon>Araneomorphae</taxon>
        <taxon>Entelegynae</taxon>
        <taxon>Araneoidea</taxon>
        <taxon>Araneidae</taxon>
        <taxon>Araneus</taxon>
    </lineage>
</organism>
<reference evidence="2 3" key="1">
    <citation type="journal article" date="2019" name="Sci. Rep.">
        <title>Orb-weaving spider Araneus ventricosus genome elucidates the spidroin gene catalogue.</title>
        <authorList>
            <person name="Kono N."/>
            <person name="Nakamura H."/>
            <person name="Ohtoshi R."/>
            <person name="Moran D.A.P."/>
            <person name="Shinohara A."/>
            <person name="Yoshida Y."/>
            <person name="Fujiwara M."/>
            <person name="Mori M."/>
            <person name="Tomita M."/>
            <person name="Arakawa K."/>
        </authorList>
    </citation>
    <scope>NUCLEOTIDE SEQUENCE [LARGE SCALE GENOMIC DNA]</scope>
</reference>
<dbReference type="OrthoDB" id="407198at2759"/>
<dbReference type="EMBL" id="BGPR01007206">
    <property type="protein sequence ID" value="GBN25145.1"/>
    <property type="molecule type" value="Genomic_DNA"/>
</dbReference>
<gene>
    <name evidence="2" type="ORF">AVEN_148851_1</name>
</gene>
<dbReference type="Pfam" id="PF00075">
    <property type="entry name" value="RNase_H"/>
    <property type="match status" value="1"/>
</dbReference>
<dbReference type="InterPro" id="IPR002156">
    <property type="entry name" value="RNaseH_domain"/>
</dbReference>
<dbReference type="CDD" id="cd09276">
    <property type="entry name" value="Rnase_HI_RT_non_LTR"/>
    <property type="match status" value="1"/>
</dbReference>
<proteinExistence type="predicted"/>
<accession>A0A4Y2MDD7</accession>
<dbReference type="InterPro" id="IPR036397">
    <property type="entry name" value="RNaseH_sf"/>
</dbReference>
<comment type="caution">
    <text evidence="2">The sequence shown here is derived from an EMBL/GenBank/DDBJ whole genome shotgun (WGS) entry which is preliminary data.</text>
</comment>
<feature type="domain" description="RNase H type-1" evidence="1">
    <location>
        <begin position="1"/>
        <end position="115"/>
    </location>
</feature>
<evidence type="ECO:0000313" key="2">
    <source>
        <dbReference type="EMBL" id="GBN25145.1"/>
    </source>
</evidence>
<sequence>MDEGTGSAYCILEINGRIASWQGKLHHNNSVFQDEILAFKKAIEAASSLHRPIEIWTDRLSSLLVILNPKYHHSIVREIQTLLFSHKDVNLRWLKAHVCYLGNESADQLAKEAIKKATLSFSLNHFPI</sequence>
<dbReference type="AlphaFoldDB" id="A0A4Y2MDD7"/>
<dbReference type="Gene3D" id="3.30.420.10">
    <property type="entry name" value="Ribonuclease H-like superfamily/Ribonuclease H"/>
    <property type="match status" value="1"/>
</dbReference>
<dbReference type="GO" id="GO:0004523">
    <property type="term" value="F:RNA-DNA hybrid ribonuclease activity"/>
    <property type="evidence" value="ECO:0007669"/>
    <property type="project" value="InterPro"/>
</dbReference>
<evidence type="ECO:0000313" key="3">
    <source>
        <dbReference type="Proteomes" id="UP000499080"/>
    </source>
</evidence>
<dbReference type="GO" id="GO:0003676">
    <property type="term" value="F:nucleic acid binding"/>
    <property type="evidence" value="ECO:0007669"/>
    <property type="project" value="InterPro"/>
</dbReference>
<protein>
    <recommendedName>
        <fullName evidence="1">RNase H type-1 domain-containing protein</fullName>
    </recommendedName>
</protein>
<dbReference type="PROSITE" id="PS50879">
    <property type="entry name" value="RNASE_H_1"/>
    <property type="match status" value="1"/>
</dbReference>
<dbReference type="Proteomes" id="UP000499080">
    <property type="component" value="Unassembled WGS sequence"/>
</dbReference>